<dbReference type="SUPFAM" id="SSF51735">
    <property type="entry name" value="NAD(P)-binding Rossmann-fold domains"/>
    <property type="match status" value="1"/>
</dbReference>
<sequence length="81" mass="8725">GVTDDLRPDWSADAVLFDILYDPWPTPLAAGAEAEGVRVLDGLALLLAQAVRQWTQFTGVADAPVAAMRRALYDAVPSRTE</sequence>
<protein>
    <submittedName>
        <fullName evidence="2">Shikimate dehydrogenase</fullName>
    </submittedName>
</protein>
<dbReference type="AlphaFoldDB" id="A0A850CH92"/>
<dbReference type="InterPro" id="IPR041121">
    <property type="entry name" value="SDH_C"/>
</dbReference>
<proteinExistence type="predicted"/>
<feature type="non-terminal residue" evidence="2">
    <location>
        <position position="1"/>
    </location>
</feature>
<dbReference type="Pfam" id="PF18317">
    <property type="entry name" value="SDH_C"/>
    <property type="match status" value="1"/>
</dbReference>
<organism evidence="2 3">
    <name type="scientific">Glycomyces artemisiae</name>
    <dbReference type="NCBI Taxonomy" id="1076443"/>
    <lineage>
        <taxon>Bacteria</taxon>
        <taxon>Bacillati</taxon>
        <taxon>Actinomycetota</taxon>
        <taxon>Actinomycetes</taxon>
        <taxon>Glycomycetales</taxon>
        <taxon>Glycomycetaceae</taxon>
        <taxon>Glycomyces</taxon>
    </lineage>
</organism>
<comment type="caution">
    <text evidence="2">The sequence shown here is derived from an EMBL/GenBank/DDBJ whole genome shotgun (WGS) entry which is preliminary data.</text>
</comment>
<evidence type="ECO:0000313" key="3">
    <source>
        <dbReference type="Proteomes" id="UP000574690"/>
    </source>
</evidence>
<dbReference type="Proteomes" id="UP000574690">
    <property type="component" value="Unassembled WGS sequence"/>
</dbReference>
<reference evidence="2 3" key="1">
    <citation type="submission" date="2020-05" db="EMBL/GenBank/DDBJ databases">
        <title>DNA-SIP metagenomic assembled genomes.</title>
        <authorList>
            <person name="Yu J."/>
        </authorList>
    </citation>
    <scope>NUCLEOTIDE SEQUENCE [LARGE SCALE GENOMIC DNA]</scope>
    <source>
        <strain evidence="2">Bin5.27</strain>
    </source>
</reference>
<gene>
    <name evidence="2" type="ORF">HOQ43_22570</name>
</gene>
<name>A0A850CH92_9ACTN</name>
<dbReference type="EMBL" id="JABFXE010000932">
    <property type="protein sequence ID" value="NUQ91237.1"/>
    <property type="molecule type" value="Genomic_DNA"/>
</dbReference>
<dbReference type="Gene3D" id="3.40.50.720">
    <property type="entry name" value="NAD(P)-binding Rossmann-like Domain"/>
    <property type="match status" value="1"/>
</dbReference>
<evidence type="ECO:0000313" key="2">
    <source>
        <dbReference type="EMBL" id="NUQ91237.1"/>
    </source>
</evidence>
<evidence type="ECO:0000259" key="1">
    <source>
        <dbReference type="Pfam" id="PF18317"/>
    </source>
</evidence>
<feature type="domain" description="SDH C-terminal" evidence="1">
    <location>
        <begin position="42"/>
        <end position="72"/>
    </location>
</feature>
<dbReference type="InterPro" id="IPR036291">
    <property type="entry name" value="NAD(P)-bd_dom_sf"/>
</dbReference>
<accession>A0A850CH92</accession>